<gene>
    <name evidence="1" type="ORF">H2198_006402</name>
</gene>
<keyword evidence="2" id="KW-1185">Reference proteome</keyword>
<evidence type="ECO:0000313" key="2">
    <source>
        <dbReference type="Proteomes" id="UP001172386"/>
    </source>
</evidence>
<dbReference type="Proteomes" id="UP001172386">
    <property type="component" value="Unassembled WGS sequence"/>
</dbReference>
<reference evidence="1" key="1">
    <citation type="submission" date="2022-10" db="EMBL/GenBank/DDBJ databases">
        <title>Culturing micro-colonial fungi from biological soil crusts in the Mojave desert and describing Neophaeococcomyces mojavensis, and introducing the new genera and species Taxawa tesnikishii.</title>
        <authorList>
            <person name="Kurbessoian T."/>
            <person name="Stajich J.E."/>
        </authorList>
    </citation>
    <scope>NUCLEOTIDE SEQUENCE</scope>
    <source>
        <strain evidence="1">JES_112</strain>
    </source>
</reference>
<accession>A0ACC3A3I8</accession>
<comment type="caution">
    <text evidence="1">The sequence shown here is derived from an EMBL/GenBank/DDBJ whole genome shotgun (WGS) entry which is preliminary data.</text>
</comment>
<sequence length="353" mass="38642">MVTADTVRKANATYYSSRPLIAVLVGATSGIGEHSARTLAKIYSTSSQPLRLYIVGRNAAAAGKIIADCSAVCPNGTFRFVKADDLTLIKDVDKVCADLMKVERDAAVQKGDVARIDVLLMTQGQLNFGGRQETSEGLDRSLSLIYYSRIRFILQLQPLLAASENPAHVISVFGAGLEGPLHLSDLSLRDPKNYGLVRQRSHNAHFTTMAFEHLAREYPDLSFVHVFPGLVVTPAFSDPTFPWWVKVVWAVAGPLVRLFFAVSEEEAGERMVFLATERFVPAADAADKDKMGKVVDGTDGKRGSGAYAVGQDGEVVKAKVDYPKLREEGFEKVVWEHTMKAFQEIEGGRKFTG</sequence>
<dbReference type="EMBL" id="JAPDRQ010000117">
    <property type="protein sequence ID" value="KAJ9654587.1"/>
    <property type="molecule type" value="Genomic_DNA"/>
</dbReference>
<proteinExistence type="predicted"/>
<name>A0ACC3A3I8_9EURO</name>
<evidence type="ECO:0000313" key="1">
    <source>
        <dbReference type="EMBL" id="KAJ9654587.1"/>
    </source>
</evidence>
<organism evidence="1 2">
    <name type="scientific">Neophaeococcomyces mojaviensis</name>
    <dbReference type="NCBI Taxonomy" id="3383035"/>
    <lineage>
        <taxon>Eukaryota</taxon>
        <taxon>Fungi</taxon>
        <taxon>Dikarya</taxon>
        <taxon>Ascomycota</taxon>
        <taxon>Pezizomycotina</taxon>
        <taxon>Eurotiomycetes</taxon>
        <taxon>Chaetothyriomycetidae</taxon>
        <taxon>Chaetothyriales</taxon>
        <taxon>Chaetothyriales incertae sedis</taxon>
        <taxon>Neophaeococcomyces</taxon>
    </lineage>
</organism>
<protein>
    <submittedName>
        <fullName evidence="1">Uncharacterized protein</fullName>
    </submittedName>
</protein>